<feature type="transmembrane region" description="Helical" evidence="1">
    <location>
        <begin position="172"/>
        <end position="194"/>
    </location>
</feature>
<accession>A0A8J7QMM4</accession>
<feature type="transmembrane region" description="Helical" evidence="1">
    <location>
        <begin position="302"/>
        <end position="320"/>
    </location>
</feature>
<feature type="transmembrane region" description="Helical" evidence="1">
    <location>
        <begin position="368"/>
        <end position="385"/>
    </location>
</feature>
<protein>
    <submittedName>
        <fullName evidence="2">Uncharacterized protein</fullName>
    </submittedName>
</protein>
<keyword evidence="3" id="KW-1185">Reference proteome</keyword>
<keyword evidence="1" id="KW-1133">Transmembrane helix</keyword>
<comment type="caution">
    <text evidence="2">The sequence shown here is derived from an EMBL/GenBank/DDBJ whole genome shotgun (WGS) entry which is preliminary data.</text>
</comment>
<dbReference type="AlphaFoldDB" id="A0A8J7QMM4"/>
<feature type="transmembrane region" description="Helical" evidence="1">
    <location>
        <begin position="397"/>
        <end position="417"/>
    </location>
</feature>
<evidence type="ECO:0000256" key="1">
    <source>
        <dbReference type="SAM" id="Phobius"/>
    </source>
</evidence>
<proteinExistence type="predicted"/>
<feature type="transmembrane region" description="Helical" evidence="1">
    <location>
        <begin position="31"/>
        <end position="47"/>
    </location>
</feature>
<organism evidence="2 3">
    <name type="scientific">Acanthopleuribacter pedis</name>
    <dbReference type="NCBI Taxonomy" id="442870"/>
    <lineage>
        <taxon>Bacteria</taxon>
        <taxon>Pseudomonadati</taxon>
        <taxon>Acidobacteriota</taxon>
        <taxon>Holophagae</taxon>
        <taxon>Acanthopleuribacterales</taxon>
        <taxon>Acanthopleuribacteraceae</taxon>
        <taxon>Acanthopleuribacter</taxon>
    </lineage>
</organism>
<gene>
    <name evidence="2" type="ORF">J3U88_20065</name>
</gene>
<feature type="transmembrane region" description="Helical" evidence="1">
    <location>
        <begin position="231"/>
        <end position="249"/>
    </location>
</feature>
<feature type="transmembrane region" description="Helical" evidence="1">
    <location>
        <begin position="256"/>
        <end position="273"/>
    </location>
</feature>
<name>A0A8J7QMM4_9BACT</name>
<feature type="transmembrane region" description="Helical" evidence="1">
    <location>
        <begin position="206"/>
        <end position="225"/>
    </location>
</feature>
<sequence>MDVLVLVFCAWGVSAWLPWPAAPVRPALRALVGLWLSLLLLLVLFVIPGMSLSLATGLTATAAGLGWCLLGWRCAGRRPFSVGKVDPLHPCLVAFPIILVTSLASEHQFTKIDEFTHWLLMPYQYYFADTLTTTHLPSMQFADYTPGLPLLCLLAPGVRGVAFQADQALAPMSMLGCLTLGALYELLLNLFARAPMGGLDDDQKRIAALVLCLFFAAIGLAGDLFPHYVLIEPPQMGTIAVMGLAALCLPRAEGETARLGWAGLVGLALAVGYLFKKPMLLLAPGVLLLAFACYARRRDLRLWVLLFGPLAAVYGVWAWISAPFPVKWQLAEARVPFADILFSASAWLLLGDMLSAVAQLMLHPTNSLLPLCSLLLLFLLKRGTAAPGRLKTGAVLLASWTPLLLLWGLLFWMYLFVFADWERASLASFTRYSQVFLRPAALVLLVFWLTERWSPRGFPSKVRLTKGVVLCAWVCLAGLCSEPFFKERGKTDPLMNTHLPLFLQQRALLPKSNPKVMLVTGPEVGDYFRVRFGGLMDPRLRYQTDPAFHFVRDPARARHFSTVIDAQGLRACLLRQDLLWLHATAPWIEQVVADLPPYPEGPLIFRPSDHEK</sequence>
<evidence type="ECO:0000313" key="3">
    <source>
        <dbReference type="Proteomes" id="UP000664417"/>
    </source>
</evidence>
<dbReference type="RefSeq" id="WP_207860737.1">
    <property type="nucleotide sequence ID" value="NZ_JAFREP010000019.1"/>
</dbReference>
<dbReference type="EMBL" id="JAFREP010000019">
    <property type="protein sequence ID" value="MBO1320785.1"/>
    <property type="molecule type" value="Genomic_DNA"/>
</dbReference>
<dbReference type="Proteomes" id="UP000664417">
    <property type="component" value="Unassembled WGS sequence"/>
</dbReference>
<keyword evidence="1" id="KW-0472">Membrane</keyword>
<evidence type="ECO:0000313" key="2">
    <source>
        <dbReference type="EMBL" id="MBO1320785.1"/>
    </source>
</evidence>
<feature type="transmembrane region" description="Helical" evidence="1">
    <location>
        <begin position="54"/>
        <end position="72"/>
    </location>
</feature>
<reference evidence="2" key="1">
    <citation type="submission" date="2021-03" db="EMBL/GenBank/DDBJ databases">
        <authorList>
            <person name="Wang G."/>
        </authorList>
    </citation>
    <scope>NUCLEOTIDE SEQUENCE</scope>
    <source>
        <strain evidence="2">KCTC 12899</strain>
    </source>
</reference>
<feature type="transmembrane region" description="Helical" evidence="1">
    <location>
        <begin position="279"/>
        <end position="295"/>
    </location>
</feature>
<keyword evidence="1" id="KW-0812">Transmembrane</keyword>